<dbReference type="PANTHER" id="PTHR30290:SF10">
    <property type="entry name" value="PERIPLASMIC OLIGOPEPTIDE-BINDING PROTEIN-RELATED"/>
    <property type="match status" value="1"/>
</dbReference>
<comment type="similarity">
    <text evidence="2">Belongs to the bacterial solute-binding protein 5 family.</text>
</comment>
<evidence type="ECO:0000256" key="5">
    <source>
        <dbReference type="SAM" id="SignalP"/>
    </source>
</evidence>
<dbReference type="PROSITE" id="PS51257">
    <property type="entry name" value="PROKAR_LIPOPROTEIN"/>
    <property type="match status" value="1"/>
</dbReference>
<dbReference type="GO" id="GO:0030313">
    <property type="term" value="C:cell envelope"/>
    <property type="evidence" value="ECO:0007669"/>
    <property type="project" value="UniProtKB-SubCell"/>
</dbReference>
<evidence type="ECO:0000313" key="8">
    <source>
        <dbReference type="Proteomes" id="UP000660611"/>
    </source>
</evidence>
<dbReference type="CDD" id="cd08496">
    <property type="entry name" value="PBP2_NikA_DppA_OppA_like_9"/>
    <property type="match status" value="1"/>
</dbReference>
<feature type="chain" id="PRO_5036949691" evidence="5">
    <location>
        <begin position="25"/>
        <end position="510"/>
    </location>
</feature>
<dbReference type="Proteomes" id="UP000660611">
    <property type="component" value="Unassembled WGS sequence"/>
</dbReference>
<dbReference type="GO" id="GO:0043190">
    <property type="term" value="C:ATP-binding cassette (ABC) transporter complex"/>
    <property type="evidence" value="ECO:0007669"/>
    <property type="project" value="InterPro"/>
</dbReference>
<keyword evidence="4 5" id="KW-0732">Signal</keyword>
<accession>A0A919PW90</accession>
<reference evidence="7" key="1">
    <citation type="submission" date="2021-01" db="EMBL/GenBank/DDBJ databases">
        <title>Whole genome shotgun sequence of Dactylosporangium siamense NBRC 106093.</title>
        <authorList>
            <person name="Komaki H."/>
            <person name="Tamura T."/>
        </authorList>
    </citation>
    <scope>NUCLEOTIDE SEQUENCE</scope>
    <source>
        <strain evidence="7">NBRC 106093</strain>
    </source>
</reference>
<dbReference type="PIRSF" id="PIRSF002741">
    <property type="entry name" value="MppA"/>
    <property type="match status" value="1"/>
</dbReference>
<dbReference type="InterPro" id="IPR030678">
    <property type="entry name" value="Peptide/Ni-bd"/>
</dbReference>
<evidence type="ECO:0000256" key="1">
    <source>
        <dbReference type="ARBA" id="ARBA00004196"/>
    </source>
</evidence>
<keyword evidence="3" id="KW-0813">Transport</keyword>
<sequence length="510" mass="53299">MSSSLTRRSFLGLGAAAGTATLLAACGDGTVAGPGGTAGGTLKWGWSTVTSWDPVTSSAGWDVHLLSLVYAGLTKLDEKGNAVPALATGWKYDAAGTTLTFTLRPGLKFSDGTALDATAVKKSLERGRDFPKSLIAAQLANVKSVTAPDATTVVIGLAQADYQIPNLFAGKTGMIVSPAAFEADATALATKPVGAGPFTLTAYVQNAKATLTRNPDYWDAANIKLGGFEAYPLPEPATVVAALQSGQYDVAQIPGSQVEAAKAAGLPVQVIPSLVVAVLDVNIAKKPFDDPKVTEALRYAVDRAALLKTAQFGHGDVAYQPFPKGYAGYSNSLEGIYQHNPDKAKQLLAQSSYGTSPVEVVITTAKAEGVPEQLQSQLNAAGFKATIEVIPQAQATQLVYVQHSKALFVDQFAGRDSAVQAFQVLFGKEGLMNPGRQTPPELADALAKVSRTPLDDPSYPSVLQAATAVAVKSMPNVFLYSVPRILARRANVSAIPEFTAVQRFEGVTVS</sequence>
<dbReference type="GO" id="GO:0015833">
    <property type="term" value="P:peptide transport"/>
    <property type="evidence" value="ECO:0007669"/>
    <property type="project" value="TreeGrafter"/>
</dbReference>
<dbReference type="SUPFAM" id="SSF53850">
    <property type="entry name" value="Periplasmic binding protein-like II"/>
    <property type="match status" value="1"/>
</dbReference>
<evidence type="ECO:0000313" key="7">
    <source>
        <dbReference type="EMBL" id="GIG49535.1"/>
    </source>
</evidence>
<dbReference type="Gene3D" id="3.90.76.10">
    <property type="entry name" value="Dipeptide-binding Protein, Domain 1"/>
    <property type="match status" value="1"/>
</dbReference>
<keyword evidence="8" id="KW-1185">Reference proteome</keyword>
<protein>
    <submittedName>
        <fullName evidence="7">Peptide ABC transporter substrate-binding protein</fullName>
    </submittedName>
</protein>
<dbReference type="InterPro" id="IPR006311">
    <property type="entry name" value="TAT_signal"/>
</dbReference>
<dbReference type="RefSeq" id="WP_203851210.1">
    <property type="nucleotide sequence ID" value="NZ_BAAAVW010000024.1"/>
</dbReference>
<dbReference type="EMBL" id="BONQ01000120">
    <property type="protein sequence ID" value="GIG49535.1"/>
    <property type="molecule type" value="Genomic_DNA"/>
</dbReference>
<dbReference type="GO" id="GO:1904680">
    <property type="term" value="F:peptide transmembrane transporter activity"/>
    <property type="evidence" value="ECO:0007669"/>
    <property type="project" value="TreeGrafter"/>
</dbReference>
<comment type="caution">
    <text evidence="7">The sequence shown here is derived from an EMBL/GenBank/DDBJ whole genome shotgun (WGS) entry which is preliminary data.</text>
</comment>
<dbReference type="Pfam" id="PF00496">
    <property type="entry name" value="SBP_bac_5"/>
    <property type="match status" value="1"/>
</dbReference>
<feature type="domain" description="Solute-binding protein family 5" evidence="6">
    <location>
        <begin position="82"/>
        <end position="409"/>
    </location>
</feature>
<feature type="signal peptide" evidence="5">
    <location>
        <begin position="1"/>
        <end position="24"/>
    </location>
</feature>
<dbReference type="PROSITE" id="PS51318">
    <property type="entry name" value="TAT"/>
    <property type="match status" value="1"/>
</dbReference>
<dbReference type="GO" id="GO:0042597">
    <property type="term" value="C:periplasmic space"/>
    <property type="evidence" value="ECO:0007669"/>
    <property type="project" value="UniProtKB-ARBA"/>
</dbReference>
<evidence type="ECO:0000256" key="4">
    <source>
        <dbReference type="ARBA" id="ARBA00022729"/>
    </source>
</evidence>
<name>A0A919PW90_9ACTN</name>
<evidence type="ECO:0000256" key="3">
    <source>
        <dbReference type="ARBA" id="ARBA00022448"/>
    </source>
</evidence>
<dbReference type="InterPro" id="IPR000914">
    <property type="entry name" value="SBP_5_dom"/>
</dbReference>
<organism evidence="7 8">
    <name type="scientific">Dactylosporangium siamense</name>
    <dbReference type="NCBI Taxonomy" id="685454"/>
    <lineage>
        <taxon>Bacteria</taxon>
        <taxon>Bacillati</taxon>
        <taxon>Actinomycetota</taxon>
        <taxon>Actinomycetes</taxon>
        <taxon>Micromonosporales</taxon>
        <taxon>Micromonosporaceae</taxon>
        <taxon>Dactylosporangium</taxon>
    </lineage>
</organism>
<evidence type="ECO:0000256" key="2">
    <source>
        <dbReference type="ARBA" id="ARBA00005695"/>
    </source>
</evidence>
<dbReference type="PANTHER" id="PTHR30290">
    <property type="entry name" value="PERIPLASMIC BINDING COMPONENT OF ABC TRANSPORTER"/>
    <property type="match status" value="1"/>
</dbReference>
<dbReference type="AlphaFoldDB" id="A0A919PW90"/>
<dbReference type="Gene3D" id="3.40.190.10">
    <property type="entry name" value="Periplasmic binding protein-like II"/>
    <property type="match status" value="1"/>
</dbReference>
<dbReference type="Gene3D" id="3.10.105.10">
    <property type="entry name" value="Dipeptide-binding Protein, Domain 3"/>
    <property type="match status" value="1"/>
</dbReference>
<proteinExistence type="inferred from homology"/>
<evidence type="ECO:0000259" key="6">
    <source>
        <dbReference type="Pfam" id="PF00496"/>
    </source>
</evidence>
<gene>
    <name evidence="7" type="ORF">Dsi01nite_075760</name>
</gene>
<comment type="subcellular location">
    <subcellularLocation>
        <location evidence="1">Cell envelope</location>
    </subcellularLocation>
</comment>
<dbReference type="InterPro" id="IPR039424">
    <property type="entry name" value="SBP_5"/>
</dbReference>